<name>A0A162PYY4_PHYB8</name>
<organism evidence="2 3">
    <name type="scientific">Phycomyces blakesleeanus (strain ATCC 8743b / DSM 1359 / FGSC 10004 / NBRC 33097 / NRRL 1555)</name>
    <dbReference type="NCBI Taxonomy" id="763407"/>
    <lineage>
        <taxon>Eukaryota</taxon>
        <taxon>Fungi</taxon>
        <taxon>Fungi incertae sedis</taxon>
        <taxon>Mucoromycota</taxon>
        <taxon>Mucoromycotina</taxon>
        <taxon>Mucoromycetes</taxon>
        <taxon>Mucorales</taxon>
        <taxon>Phycomycetaceae</taxon>
        <taxon>Phycomyces</taxon>
    </lineage>
</organism>
<keyword evidence="3" id="KW-1185">Reference proteome</keyword>
<evidence type="ECO:0000256" key="1">
    <source>
        <dbReference type="SAM" id="MobiDB-lite"/>
    </source>
</evidence>
<dbReference type="VEuPathDB" id="FungiDB:PHYBLDRAFT_76327"/>
<reference evidence="3" key="1">
    <citation type="submission" date="2015-06" db="EMBL/GenBank/DDBJ databases">
        <title>Expansion of signal transduction pathways in fungi by whole-genome duplication.</title>
        <authorList>
            <consortium name="DOE Joint Genome Institute"/>
            <person name="Corrochano L.M."/>
            <person name="Kuo A."/>
            <person name="Marcet-Houben M."/>
            <person name="Polaino S."/>
            <person name="Salamov A."/>
            <person name="Villalobos J.M."/>
            <person name="Alvarez M.I."/>
            <person name="Avalos J."/>
            <person name="Benito E.P."/>
            <person name="Benoit I."/>
            <person name="Burger G."/>
            <person name="Camino L.P."/>
            <person name="Canovas D."/>
            <person name="Cerda-Olmedo E."/>
            <person name="Cheng J.-F."/>
            <person name="Dominguez A."/>
            <person name="Elias M."/>
            <person name="Eslava A.P."/>
            <person name="Glaser F."/>
            <person name="Grimwood J."/>
            <person name="Gutierrez G."/>
            <person name="Heitman J."/>
            <person name="Henrissat B."/>
            <person name="Iturriaga E.A."/>
            <person name="Lang B.F."/>
            <person name="Lavin J.L."/>
            <person name="Lee S."/>
            <person name="Li W."/>
            <person name="Lindquist E."/>
            <person name="Lopez-Garcia S."/>
            <person name="Luque E.M."/>
            <person name="Marcos A.T."/>
            <person name="Martin J."/>
            <person name="McCluskey K."/>
            <person name="Medina H.R."/>
            <person name="Miralles-Duran A."/>
            <person name="Miyazaki A."/>
            <person name="Munoz-Torres E."/>
            <person name="Oguiza J.A."/>
            <person name="Ohm R."/>
            <person name="Olmedo M."/>
            <person name="Orejas M."/>
            <person name="Ortiz-Castellanos L."/>
            <person name="Pisabarro A.G."/>
            <person name="Rodriguez-Romero J."/>
            <person name="Ruiz-Herrera J."/>
            <person name="Ruiz-Vazquez R."/>
            <person name="Sanz C."/>
            <person name="Schackwitz W."/>
            <person name="Schmutz J."/>
            <person name="Shahriari M."/>
            <person name="Shelest E."/>
            <person name="Silva-Franco F."/>
            <person name="Soanes D."/>
            <person name="Syed K."/>
            <person name="Tagua V.G."/>
            <person name="Talbot N.J."/>
            <person name="Thon M."/>
            <person name="De vries R.P."/>
            <person name="Wiebenga A."/>
            <person name="Yadav J.S."/>
            <person name="Braun E.L."/>
            <person name="Baker S."/>
            <person name="Garre V."/>
            <person name="Horwitz B."/>
            <person name="Torres-Martinez S."/>
            <person name="Idnurm A."/>
            <person name="Herrera-Estrella A."/>
            <person name="Gabaldon T."/>
            <person name="Grigoriev I.V."/>
        </authorList>
    </citation>
    <scope>NUCLEOTIDE SEQUENCE [LARGE SCALE GENOMIC DNA]</scope>
    <source>
        <strain evidence="3">NRRL 1555(-)</strain>
    </source>
</reference>
<proteinExistence type="predicted"/>
<protein>
    <submittedName>
        <fullName evidence="2">Uncharacterized protein</fullName>
    </submittedName>
</protein>
<dbReference type="RefSeq" id="XP_018295327.1">
    <property type="nucleotide sequence ID" value="XM_018443142.1"/>
</dbReference>
<gene>
    <name evidence="2" type="ORF">PHYBLDRAFT_76327</name>
</gene>
<dbReference type="OrthoDB" id="10362984at2759"/>
<evidence type="ECO:0000313" key="3">
    <source>
        <dbReference type="Proteomes" id="UP000077315"/>
    </source>
</evidence>
<dbReference type="EMBL" id="KV440974">
    <property type="protein sequence ID" value="OAD77287.1"/>
    <property type="molecule type" value="Genomic_DNA"/>
</dbReference>
<dbReference type="Proteomes" id="UP000077315">
    <property type="component" value="Unassembled WGS sequence"/>
</dbReference>
<feature type="region of interest" description="Disordered" evidence="1">
    <location>
        <begin position="1"/>
        <end position="20"/>
    </location>
</feature>
<dbReference type="InParanoid" id="A0A162PYY4"/>
<dbReference type="GeneID" id="29004048"/>
<sequence length="153" mass="17033">MLFTPKNHAEKNSWLQPESPATKVKNRLSLFLKRKSTDRPVSQATAALECPAFESTYSTSSTASFSSSASYRSSPPLTPCLAMESVPAEFSAPVEPLTLTPAWELKDMSLGFQVRHLLGTAFEETDQIIDETWTESRRELTNTLATPFPLQYN</sequence>
<dbReference type="AlphaFoldDB" id="A0A162PYY4"/>
<accession>A0A162PYY4</accession>
<evidence type="ECO:0000313" key="2">
    <source>
        <dbReference type="EMBL" id="OAD77287.1"/>
    </source>
</evidence>